<evidence type="ECO:0000256" key="1">
    <source>
        <dbReference type="SAM" id="MobiDB-lite"/>
    </source>
</evidence>
<dbReference type="AlphaFoldDB" id="A0AA40K226"/>
<accession>A0AA40K226</accession>
<feature type="region of interest" description="Disordered" evidence="1">
    <location>
        <begin position="153"/>
        <end position="180"/>
    </location>
</feature>
<keyword evidence="3" id="KW-1185">Reference proteome</keyword>
<dbReference type="Proteomes" id="UP001172155">
    <property type="component" value="Unassembled WGS sequence"/>
</dbReference>
<feature type="compositionally biased region" description="Low complexity" evidence="1">
    <location>
        <begin position="108"/>
        <end position="125"/>
    </location>
</feature>
<proteinExistence type="predicted"/>
<gene>
    <name evidence="2" type="ORF">B0T18DRAFT_391966</name>
</gene>
<name>A0AA40K226_9PEZI</name>
<reference evidence="2" key="1">
    <citation type="submission" date="2023-06" db="EMBL/GenBank/DDBJ databases">
        <title>Genome-scale phylogeny and comparative genomics of the fungal order Sordariales.</title>
        <authorList>
            <consortium name="Lawrence Berkeley National Laboratory"/>
            <person name="Hensen N."/>
            <person name="Bonometti L."/>
            <person name="Westerberg I."/>
            <person name="Brannstrom I.O."/>
            <person name="Guillou S."/>
            <person name="Cros-Aarteil S."/>
            <person name="Calhoun S."/>
            <person name="Haridas S."/>
            <person name="Kuo A."/>
            <person name="Mondo S."/>
            <person name="Pangilinan J."/>
            <person name="Riley R."/>
            <person name="LaButti K."/>
            <person name="Andreopoulos B."/>
            <person name="Lipzen A."/>
            <person name="Chen C."/>
            <person name="Yanf M."/>
            <person name="Daum C."/>
            <person name="Ng V."/>
            <person name="Clum A."/>
            <person name="Steindorff A."/>
            <person name="Ohm R."/>
            <person name="Martin F."/>
            <person name="Silar P."/>
            <person name="Natvig D."/>
            <person name="Lalanne C."/>
            <person name="Gautier V."/>
            <person name="Ament-velasquez S.L."/>
            <person name="Kruys A."/>
            <person name="Hutchinson M.I."/>
            <person name="Powell A.J."/>
            <person name="Barry K."/>
            <person name="Miller A.N."/>
            <person name="Grigoriev I.V."/>
            <person name="Debuchy R."/>
            <person name="Gladieux P."/>
            <person name="Thoren M.H."/>
            <person name="Johannesson H."/>
        </authorList>
    </citation>
    <scope>NUCLEOTIDE SEQUENCE</scope>
    <source>
        <strain evidence="2">SMH3187-1</strain>
    </source>
</reference>
<dbReference type="EMBL" id="JAUKUD010000005">
    <property type="protein sequence ID" value="KAK0743128.1"/>
    <property type="molecule type" value="Genomic_DNA"/>
</dbReference>
<sequence length="180" mass="19136">MGGGALAPIPFSRVPVPDWTPIHVVHHAPREAACPAPPIDPPASRCAEDQANTCRAEAFETAMRKFSPSNTPPLYPVATDNPCWSEESECCSEELMVAAAADWDPPNASTSSLPPGGAGGSPAHLHSGRNFKATAMLYMPPERAGVIPWQSMAKSTMSTRHAPYKSKTHTHTAQAPQDIS</sequence>
<organism evidence="2 3">
    <name type="scientific">Schizothecium vesticola</name>
    <dbReference type="NCBI Taxonomy" id="314040"/>
    <lineage>
        <taxon>Eukaryota</taxon>
        <taxon>Fungi</taxon>
        <taxon>Dikarya</taxon>
        <taxon>Ascomycota</taxon>
        <taxon>Pezizomycotina</taxon>
        <taxon>Sordariomycetes</taxon>
        <taxon>Sordariomycetidae</taxon>
        <taxon>Sordariales</taxon>
        <taxon>Schizotheciaceae</taxon>
        <taxon>Schizothecium</taxon>
    </lineage>
</organism>
<protein>
    <submittedName>
        <fullName evidence="2">Uncharacterized protein</fullName>
    </submittedName>
</protein>
<feature type="region of interest" description="Disordered" evidence="1">
    <location>
        <begin position="105"/>
        <end position="127"/>
    </location>
</feature>
<feature type="compositionally biased region" description="Polar residues" evidence="1">
    <location>
        <begin position="171"/>
        <end position="180"/>
    </location>
</feature>
<comment type="caution">
    <text evidence="2">The sequence shown here is derived from an EMBL/GenBank/DDBJ whole genome shotgun (WGS) entry which is preliminary data.</text>
</comment>
<evidence type="ECO:0000313" key="3">
    <source>
        <dbReference type="Proteomes" id="UP001172155"/>
    </source>
</evidence>
<evidence type="ECO:0000313" key="2">
    <source>
        <dbReference type="EMBL" id="KAK0743128.1"/>
    </source>
</evidence>